<dbReference type="OrthoDB" id="191139at2759"/>
<dbReference type="PRINTS" id="PR00081">
    <property type="entry name" value="GDHRDH"/>
</dbReference>
<comment type="caution">
    <text evidence="2">The sequence shown here is derived from an EMBL/GenBank/DDBJ whole genome shotgun (WGS) entry which is preliminary data.</text>
</comment>
<protein>
    <submittedName>
        <fullName evidence="2">NAD-binding protein</fullName>
    </submittedName>
</protein>
<reference evidence="2" key="1">
    <citation type="submission" date="2020-05" db="EMBL/GenBank/DDBJ databases">
        <title>Mycena genomes resolve the evolution of fungal bioluminescence.</title>
        <authorList>
            <person name="Tsai I.J."/>
        </authorList>
    </citation>
    <scope>NUCLEOTIDE SEQUENCE</scope>
    <source>
        <strain evidence="2">110903Hualien_Pintung</strain>
    </source>
</reference>
<dbReference type="InterPro" id="IPR036291">
    <property type="entry name" value="NAD(P)-bd_dom_sf"/>
</dbReference>
<organism evidence="2 3">
    <name type="scientific">Mycena chlorophos</name>
    <name type="common">Agaric fungus</name>
    <name type="synonym">Agaricus chlorophos</name>
    <dbReference type="NCBI Taxonomy" id="658473"/>
    <lineage>
        <taxon>Eukaryota</taxon>
        <taxon>Fungi</taxon>
        <taxon>Dikarya</taxon>
        <taxon>Basidiomycota</taxon>
        <taxon>Agaricomycotina</taxon>
        <taxon>Agaricomycetes</taxon>
        <taxon>Agaricomycetidae</taxon>
        <taxon>Agaricales</taxon>
        <taxon>Marasmiineae</taxon>
        <taxon>Mycenaceae</taxon>
        <taxon>Mycena</taxon>
    </lineage>
</organism>
<dbReference type="SUPFAM" id="SSF51735">
    <property type="entry name" value="NAD(P)-binding Rossmann-fold domains"/>
    <property type="match status" value="1"/>
</dbReference>
<dbReference type="Gene3D" id="3.40.50.720">
    <property type="entry name" value="NAD(P)-binding Rossmann-like Domain"/>
    <property type="match status" value="1"/>
</dbReference>
<dbReference type="GO" id="GO:0016491">
    <property type="term" value="F:oxidoreductase activity"/>
    <property type="evidence" value="ECO:0007669"/>
    <property type="project" value="UniProtKB-KW"/>
</dbReference>
<keyword evidence="1" id="KW-0560">Oxidoreductase</keyword>
<dbReference type="InterPro" id="IPR002347">
    <property type="entry name" value="SDR_fam"/>
</dbReference>
<sequence>MSISESDLHDLHGKVALVTGGNTGIGYATVLLLARNGAKVYMGARDEGRALAAIKQLQDEGLNDGSVHWLKLDLSDPRLAISAGKELLEKESRLDILVNNAARALPGPYVLNDDGLLDIMVTNHISHFALTQTLLPLMEETSKEDGSDVRIVNVTSTAHGMVAPETFTTLETFNVNYGTSVTNSLKTYGNTKLANILHMKELQRRLTARSTAITCLSVHPGGIATPGSDGFRSQVPWIVSALMKWFFFKPPREGGLTVAFAAAGKKVVQDKPLAKYRGAYIVPPAKLVAPSSSAQDERLAKELYEKTEEIIAGLASH</sequence>
<dbReference type="PANTHER" id="PTHR43157:SF31">
    <property type="entry name" value="PHOSPHATIDYLINOSITOL-GLYCAN BIOSYNTHESIS CLASS F PROTEIN"/>
    <property type="match status" value="1"/>
</dbReference>
<accession>A0A8H6TIZ1</accession>
<evidence type="ECO:0000256" key="1">
    <source>
        <dbReference type="ARBA" id="ARBA00023002"/>
    </source>
</evidence>
<gene>
    <name evidence="2" type="ORF">HMN09_00325300</name>
</gene>
<keyword evidence="3" id="KW-1185">Reference proteome</keyword>
<proteinExistence type="predicted"/>
<dbReference type="EMBL" id="JACAZE010000004">
    <property type="protein sequence ID" value="KAF7318171.1"/>
    <property type="molecule type" value="Genomic_DNA"/>
</dbReference>
<dbReference type="AlphaFoldDB" id="A0A8H6TIZ1"/>
<evidence type="ECO:0000313" key="3">
    <source>
        <dbReference type="Proteomes" id="UP000613580"/>
    </source>
</evidence>
<dbReference type="Proteomes" id="UP000613580">
    <property type="component" value="Unassembled WGS sequence"/>
</dbReference>
<dbReference type="Pfam" id="PF00106">
    <property type="entry name" value="adh_short"/>
    <property type="match status" value="1"/>
</dbReference>
<dbReference type="PANTHER" id="PTHR43157">
    <property type="entry name" value="PHOSPHATIDYLINOSITOL-GLYCAN BIOSYNTHESIS CLASS F PROTEIN-RELATED"/>
    <property type="match status" value="1"/>
</dbReference>
<evidence type="ECO:0000313" key="2">
    <source>
        <dbReference type="EMBL" id="KAF7318171.1"/>
    </source>
</evidence>
<name>A0A8H6TIZ1_MYCCL</name>